<dbReference type="InterPro" id="IPR011010">
    <property type="entry name" value="DNA_brk_join_enz"/>
</dbReference>
<protein>
    <submittedName>
        <fullName evidence="5">Site-specific integrase</fullName>
    </submittedName>
</protein>
<dbReference type="RefSeq" id="WP_212725647.1">
    <property type="nucleotide sequence ID" value="NZ_CP071249.1"/>
</dbReference>
<evidence type="ECO:0000259" key="4">
    <source>
        <dbReference type="PROSITE" id="PS51898"/>
    </source>
</evidence>
<keyword evidence="2" id="KW-0229">DNA integration</keyword>
<proteinExistence type="predicted"/>
<comment type="subcellular location">
    <subcellularLocation>
        <location evidence="1">Cytoplasm</location>
    </subcellularLocation>
</comment>
<evidence type="ECO:0000313" key="5">
    <source>
        <dbReference type="EMBL" id="UUF06718.1"/>
    </source>
</evidence>
<feature type="domain" description="Tyr recombinase" evidence="4">
    <location>
        <begin position="191"/>
        <end position="435"/>
    </location>
</feature>
<evidence type="ECO:0000313" key="6">
    <source>
        <dbReference type="Proteomes" id="UP001058016"/>
    </source>
</evidence>
<dbReference type="EMBL" id="CP071249">
    <property type="protein sequence ID" value="UUF06718.1"/>
    <property type="molecule type" value="Genomic_DNA"/>
</dbReference>
<dbReference type="InterPro" id="IPR050090">
    <property type="entry name" value="Tyrosine_recombinase_XerCD"/>
</dbReference>
<gene>
    <name evidence="5" type="ORF">J0J69_03830</name>
</gene>
<dbReference type="Gene3D" id="1.10.443.10">
    <property type="entry name" value="Intergrase catalytic core"/>
    <property type="match status" value="1"/>
</dbReference>
<evidence type="ECO:0000256" key="2">
    <source>
        <dbReference type="ARBA" id="ARBA00022908"/>
    </source>
</evidence>
<dbReference type="CDD" id="cd00397">
    <property type="entry name" value="DNA_BRE_C"/>
    <property type="match status" value="1"/>
</dbReference>
<dbReference type="PANTHER" id="PTHR30349:SF77">
    <property type="entry name" value="TYROSINE RECOMBINASE XERC"/>
    <property type="match status" value="1"/>
</dbReference>
<evidence type="ECO:0000256" key="1">
    <source>
        <dbReference type="ARBA" id="ARBA00004496"/>
    </source>
</evidence>
<reference evidence="5 6" key="1">
    <citation type="submission" date="2021-03" db="EMBL/GenBank/DDBJ databases">
        <title>Comparative Genomics and Metabolomics in the genus Turicibacter.</title>
        <authorList>
            <person name="Maki J."/>
            <person name="Looft T."/>
        </authorList>
    </citation>
    <scope>NUCLEOTIDE SEQUENCE [LARGE SCALE GENOMIC DNA]</scope>
    <source>
        <strain evidence="5 6">MMM721</strain>
    </source>
</reference>
<keyword evidence="3" id="KW-0233">DNA recombination</keyword>
<dbReference type="InterPro" id="IPR002104">
    <property type="entry name" value="Integrase_catalytic"/>
</dbReference>
<organism evidence="5 6">
    <name type="scientific">Turicibacter bilis</name>
    <dbReference type="NCBI Taxonomy" id="2735723"/>
    <lineage>
        <taxon>Bacteria</taxon>
        <taxon>Bacillati</taxon>
        <taxon>Bacillota</taxon>
        <taxon>Erysipelotrichia</taxon>
        <taxon>Erysipelotrichales</taxon>
        <taxon>Turicibacteraceae</taxon>
        <taxon>Turicibacter</taxon>
    </lineage>
</organism>
<accession>A0ABY5JJ67</accession>
<sequence>MIVVKERKYSNEIYFETEVYEDNNLICTNSINYKSVIRETNEITYLLLYTPQMEPVSEVFGFLNSNKINQSINSRIKSLQALKLLYCYQSIISKELKDFDTSDINGLKIFLKGLSPKGSFIKFELTTSRNNETVNGYLSVYRQFLEYLDFENKALFQKSNRKTLVSLPDWEVDYSVNKFQSNERIPRKMVEVPRYISVEEFQKIIAEIRSNYGKKEEIIVRLMYQCGCRIGEVLGATGDDFVVEKIKDEYVTTFYIRNRFSDKKFQLAKTCMKIVDKKQYHLKDYKSPGYGYQKVIIPEDLYDLINEYIEEAHSMARELKYDNYYKNTIADRVSSSDDYEDENYYVFINSQGRPLSQTLWNNTLRKICTTVGIELDKDTKEHNLNHRFRHGFAMFNVQYLNCKALELKERMRHSNLLSVSRYFRPTLSDQIQIKTDFAHSLYEVIPELKLKE</sequence>
<evidence type="ECO:0000256" key="3">
    <source>
        <dbReference type="ARBA" id="ARBA00023172"/>
    </source>
</evidence>
<dbReference type="PANTHER" id="PTHR30349">
    <property type="entry name" value="PHAGE INTEGRASE-RELATED"/>
    <property type="match status" value="1"/>
</dbReference>
<dbReference type="PROSITE" id="PS51898">
    <property type="entry name" value="TYR_RECOMBINASE"/>
    <property type="match status" value="1"/>
</dbReference>
<keyword evidence="6" id="KW-1185">Reference proteome</keyword>
<dbReference type="SUPFAM" id="SSF56349">
    <property type="entry name" value="DNA breaking-rejoining enzymes"/>
    <property type="match status" value="1"/>
</dbReference>
<dbReference type="Proteomes" id="UP001058016">
    <property type="component" value="Chromosome"/>
</dbReference>
<dbReference type="InterPro" id="IPR013762">
    <property type="entry name" value="Integrase-like_cat_sf"/>
</dbReference>
<name>A0ABY5JJ67_9FIRM</name>